<dbReference type="SUPFAM" id="SSF52091">
    <property type="entry name" value="SpoIIaa-like"/>
    <property type="match status" value="1"/>
</dbReference>
<dbReference type="InterPro" id="IPR021866">
    <property type="entry name" value="SpoIIAA-like"/>
</dbReference>
<proteinExistence type="predicted"/>
<sequence length="117" mass="13297">MLEVKGQEQGKRLEFYTEGTATQEDLQTFKEALQEKTLQEEPLNILFVFKNIEGVTPNALIEDMKTFPDLKSIKKGAIVADDTFTKTDAMIANLIPGVEVAQFSLDEMEKAREWLQQ</sequence>
<dbReference type="Pfam" id="PF11964">
    <property type="entry name" value="SpoIIAA-like"/>
    <property type="match status" value="1"/>
</dbReference>
<gene>
    <name evidence="1" type="ORF">P5G51_005055</name>
</gene>
<comment type="caution">
    <text evidence="1">The sequence shown here is derived from an EMBL/GenBank/DDBJ whole genome shotgun (WGS) entry which is preliminary data.</text>
</comment>
<protein>
    <submittedName>
        <fullName evidence="1">STAS/SEC14 domain-containing protein</fullName>
    </submittedName>
</protein>
<dbReference type="InterPro" id="IPR036513">
    <property type="entry name" value="STAS_dom_sf"/>
</dbReference>
<name>A0ABU5CEU6_9BACI</name>
<accession>A0ABU5CEU6</accession>
<evidence type="ECO:0000313" key="1">
    <source>
        <dbReference type="EMBL" id="MDY0404853.1"/>
    </source>
</evidence>
<keyword evidence="2" id="KW-1185">Reference proteome</keyword>
<evidence type="ECO:0000313" key="2">
    <source>
        <dbReference type="Proteomes" id="UP001228376"/>
    </source>
</evidence>
<reference evidence="1 2" key="1">
    <citation type="submission" date="2023-10" db="EMBL/GenBank/DDBJ databases">
        <title>179-bfca-hs.</title>
        <authorList>
            <person name="Miliotis G."/>
            <person name="Sengupta P."/>
            <person name="Hameed A."/>
            <person name="Chuvochina M."/>
            <person name="Mcdonagh F."/>
            <person name="Simpson A.C."/>
            <person name="Singh N.K."/>
            <person name="Rekha P.D."/>
            <person name="Raman K."/>
            <person name="Hugenholtz P."/>
            <person name="Venkateswaran K."/>
        </authorList>
    </citation>
    <scope>NUCLEOTIDE SEQUENCE [LARGE SCALE GENOMIC DNA]</scope>
    <source>
        <strain evidence="1 2">179-BFC-A-HS</strain>
    </source>
</reference>
<organism evidence="1 2">
    <name type="scientific">Tigheibacillus jepli</name>
    <dbReference type="NCBI Taxonomy" id="3035914"/>
    <lineage>
        <taxon>Bacteria</taxon>
        <taxon>Bacillati</taxon>
        <taxon>Bacillota</taxon>
        <taxon>Bacilli</taxon>
        <taxon>Bacillales</taxon>
        <taxon>Bacillaceae</taxon>
        <taxon>Tigheibacillus</taxon>
    </lineage>
</organism>
<dbReference type="Gene3D" id="3.40.50.10600">
    <property type="entry name" value="SpoIIaa-like domains"/>
    <property type="match status" value="1"/>
</dbReference>
<dbReference type="EMBL" id="JAROCA020000001">
    <property type="protein sequence ID" value="MDY0404853.1"/>
    <property type="molecule type" value="Genomic_DNA"/>
</dbReference>
<dbReference type="RefSeq" id="WP_306068299.1">
    <property type="nucleotide sequence ID" value="NZ_JAROCA020000001.1"/>
</dbReference>
<dbReference type="InterPro" id="IPR038396">
    <property type="entry name" value="SpoIIAA-like_sf"/>
</dbReference>
<dbReference type="Proteomes" id="UP001228376">
    <property type="component" value="Unassembled WGS sequence"/>
</dbReference>